<keyword evidence="7 12" id="KW-0249">Electron transport</keyword>
<dbReference type="Gene3D" id="1.20.5.260">
    <property type="entry name" value="Cytochrome b-c1 complex subunit 9"/>
    <property type="match status" value="1"/>
</dbReference>
<comment type="function">
    <text evidence="12">Component of the ubiquinol-cytochrome c oxidoreductase, a multisubunit transmembrane complex that is part of the mitochondrial electron transport chain which drives oxidative phosphorylation. The complex plays an important role in the uptake of multiple carbon sources present in different host niches.</text>
</comment>
<evidence type="ECO:0000256" key="8">
    <source>
        <dbReference type="ARBA" id="ARBA00022989"/>
    </source>
</evidence>
<comment type="subcellular location">
    <subcellularLocation>
        <location evidence="1 12">Mitochondrion inner membrane</location>
        <topology evidence="1 12">Single-pass membrane protein</topology>
    </subcellularLocation>
</comment>
<evidence type="ECO:0000256" key="6">
    <source>
        <dbReference type="ARBA" id="ARBA00022792"/>
    </source>
</evidence>
<keyword evidence="8" id="KW-1133">Transmembrane helix</keyword>
<name>A0AAF0IIM0_9EURO</name>
<evidence type="ECO:0000256" key="3">
    <source>
        <dbReference type="ARBA" id="ARBA00022448"/>
    </source>
</evidence>
<dbReference type="Pfam" id="PF05365">
    <property type="entry name" value="UCR_UQCRX_QCR9"/>
    <property type="match status" value="1"/>
</dbReference>
<keyword evidence="5" id="KW-0812">Transmembrane</keyword>
<accession>A0AAF0IIM0</accession>
<reference evidence="13" key="1">
    <citation type="submission" date="2023-03" db="EMBL/GenBank/DDBJ databases">
        <title>Emydomyces testavorans Genome Sequence.</title>
        <authorList>
            <person name="Hoyer L."/>
        </authorList>
    </citation>
    <scope>NUCLEOTIDE SEQUENCE</scope>
    <source>
        <strain evidence="13">16-2883</strain>
    </source>
</reference>
<dbReference type="GO" id="GO:0006122">
    <property type="term" value="P:mitochondrial electron transport, ubiquinol to cytochrome c"/>
    <property type="evidence" value="ECO:0007669"/>
    <property type="project" value="UniProtKB-UniRule"/>
</dbReference>
<dbReference type="PANTHER" id="PTHR12980">
    <property type="entry name" value="UBIQUINOL-CYTOCHROME C REDUCTASE COMPLEX, SUBUNIT X"/>
    <property type="match status" value="1"/>
</dbReference>
<dbReference type="PANTHER" id="PTHR12980:SF0">
    <property type="entry name" value="CYTOCHROME B-C1 COMPLEX SUBUNIT 9"/>
    <property type="match status" value="1"/>
</dbReference>
<proteinExistence type="inferred from homology"/>
<dbReference type="GO" id="GO:0005743">
    <property type="term" value="C:mitochondrial inner membrane"/>
    <property type="evidence" value="ECO:0007669"/>
    <property type="project" value="UniProtKB-SubCell"/>
</dbReference>
<dbReference type="SUPFAM" id="SSF81514">
    <property type="entry name" value="Subunit X (non-heme 7 kDa protein) of cytochrome bc1 complex (Ubiquinol-cytochrome c reductase)"/>
    <property type="match status" value="1"/>
</dbReference>
<evidence type="ECO:0000256" key="12">
    <source>
        <dbReference type="RuleBase" id="RU368056"/>
    </source>
</evidence>
<evidence type="ECO:0000256" key="4">
    <source>
        <dbReference type="ARBA" id="ARBA00022660"/>
    </source>
</evidence>
<dbReference type="FunFam" id="1.20.5.260:FF:000001">
    <property type="entry name" value="Cytochrome b-c1 complex subunit 9"/>
    <property type="match status" value="1"/>
</dbReference>
<evidence type="ECO:0000256" key="9">
    <source>
        <dbReference type="ARBA" id="ARBA00023128"/>
    </source>
</evidence>
<keyword evidence="4 12" id="KW-0679">Respiratory chain</keyword>
<dbReference type="InterPro" id="IPR036656">
    <property type="entry name" value="QCR9_sf"/>
</dbReference>
<dbReference type="Proteomes" id="UP001219355">
    <property type="component" value="Chromosome 2"/>
</dbReference>
<evidence type="ECO:0000256" key="5">
    <source>
        <dbReference type="ARBA" id="ARBA00022692"/>
    </source>
</evidence>
<dbReference type="EMBL" id="CP120628">
    <property type="protein sequence ID" value="WEW58062.1"/>
    <property type="molecule type" value="Genomic_DNA"/>
</dbReference>
<gene>
    <name evidence="13" type="primary">QCR9</name>
    <name evidence="13" type="ORF">PRK78_003529</name>
</gene>
<keyword evidence="6 12" id="KW-0999">Mitochondrion inner membrane</keyword>
<evidence type="ECO:0000256" key="1">
    <source>
        <dbReference type="ARBA" id="ARBA00004434"/>
    </source>
</evidence>
<keyword evidence="3 12" id="KW-0813">Transport</keyword>
<keyword evidence="10" id="KW-0472">Membrane</keyword>
<dbReference type="AlphaFoldDB" id="A0AAF0IIM0"/>
<evidence type="ECO:0000313" key="13">
    <source>
        <dbReference type="EMBL" id="WEW58062.1"/>
    </source>
</evidence>
<evidence type="ECO:0000256" key="10">
    <source>
        <dbReference type="ARBA" id="ARBA00023136"/>
    </source>
</evidence>
<sequence>MAGGSRPLVHEEESGEILTPASSTFIRRNAVFLSTIFVGAFAFEMAFDTISNSVWDTLNRGRQWKDIKHKYINKEEEE</sequence>
<evidence type="ECO:0000256" key="11">
    <source>
        <dbReference type="ARBA" id="ARBA00044247"/>
    </source>
</evidence>
<keyword evidence="14" id="KW-1185">Reference proteome</keyword>
<evidence type="ECO:0000256" key="2">
    <source>
        <dbReference type="ARBA" id="ARBA00007856"/>
    </source>
</evidence>
<organism evidence="13 14">
    <name type="scientific">Emydomyces testavorans</name>
    <dbReference type="NCBI Taxonomy" id="2070801"/>
    <lineage>
        <taxon>Eukaryota</taxon>
        <taxon>Fungi</taxon>
        <taxon>Dikarya</taxon>
        <taxon>Ascomycota</taxon>
        <taxon>Pezizomycotina</taxon>
        <taxon>Eurotiomycetes</taxon>
        <taxon>Eurotiomycetidae</taxon>
        <taxon>Onygenales</taxon>
        <taxon>Nannizziopsiaceae</taxon>
        <taxon>Emydomyces</taxon>
    </lineage>
</organism>
<keyword evidence="9 12" id="KW-0496">Mitochondrion</keyword>
<protein>
    <recommendedName>
        <fullName evidence="11 12">Complex III subunit 9</fullName>
    </recommendedName>
</protein>
<dbReference type="GO" id="GO:0045275">
    <property type="term" value="C:respiratory chain complex III"/>
    <property type="evidence" value="ECO:0007669"/>
    <property type="project" value="UniProtKB-UniRule"/>
</dbReference>
<evidence type="ECO:0000256" key="7">
    <source>
        <dbReference type="ARBA" id="ARBA00022982"/>
    </source>
</evidence>
<comment type="similarity">
    <text evidence="2 12">Belongs to the UQCR10/QCR9 family.</text>
</comment>
<evidence type="ECO:0000313" key="14">
    <source>
        <dbReference type="Proteomes" id="UP001219355"/>
    </source>
</evidence>
<dbReference type="InterPro" id="IPR008027">
    <property type="entry name" value="QCR9"/>
</dbReference>
<comment type="subunit">
    <text evidence="12">Component of the ubiquinol-cytochrome c oxidoreductase (cytochrome b-c1 complex, complex III, CIII), a multisubunit enzyme composed of 3 respiratory subunits cytochrome b, cytochrome c1 and Rieske protein, 2 core protein subunits, and additional low-molecular weight protein subunits.</text>
</comment>